<dbReference type="EMBL" id="HBUF01023411">
    <property type="protein sequence ID" value="CAG6611961.1"/>
    <property type="molecule type" value="Transcribed_RNA"/>
</dbReference>
<sequence length="113" mass="12974">MFNPLGRRPFPFQTSQRETVAPVFHFRLIQPHLTPHQVRILVQQLKLEVAKPVADDVTDGTFVVDDDRVFAVVEDEEDLTTVSLVYRPHYKQYGVVQLIVRHVTAGVCFESVE</sequence>
<organism evidence="1">
    <name type="scientific">Cacopsylla melanoneura</name>
    <dbReference type="NCBI Taxonomy" id="428564"/>
    <lineage>
        <taxon>Eukaryota</taxon>
        <taxon>Metazoa</taxon>
        <taxon>Ecdysozoa</taxon>
        <taxon>Arthropoda</taxon>
        <taxon>Hexapoda</taxon>
        <taxon>Insecta</taxon>
        <taxon>Pterygota</taxon>
        <taxon>Neoptera</taxon>
        <taxon>Paraneoptera</taxon>
        <taxon>Hemiptera</taxon>
        <taxon>Sternorrhyncha</taxon>
        <taxon>Psylloidea</taxon>
        <taxon>Psyllidae</taxon>
        <taxon>Psyllinae</taxon>
        <taxon>Cacopsylla</taxon>
    </lineage>
</organism>
<dbReference type="EMBL" id="HBUF01023412">
    <property type="protein sequence ID" value="CAG6611962.1"/>
    <property type="molecule type" value="Transcribed_RNA"/>
</dbReference>
<dbReference type="EMBL" id="HBUF01524371">
    <property type="protein sequence ID" value="CAG6749776.1"/>
    <property type="molecule type" value="Transcribed_RNA"/>
</dbReference>
<reference evidence="1" key="1">
    <citation type="submission" date="2021-05" db="EMBL/GenBank/DDBJ databases">
        <authorList>
            <person name="Alioto T."/>
            <person name="Alioto T."/>
            <person name="Gomez Garrido J."/>
        </authorList>
    </citation>
    <scope>NUCLEOTIDE SEQUENCE</scope>
</reference>
<evidence type="ECO:0000313" key="1">
    <source>
        <dbReference type="EMBL" id="CAG6611962.1"/>
    </source>
</evidence>
<protein>
    <submittedName>
        <fullName evidence="1">Uncharacterized protein</fullName>
    </submittedName>
</protein>
<dbReference type="AlphaFoldDB" id="A0A8D8PQX7"/>
<proteinExistence type="predicted"/>
<dbReference type="EMBL" id="HBUF01524372">
    <property type="protein sequence ID" value="CAG6749778.1"/>
    <property type="molecule type" value="Transcribed_RNA"/>
</dbReference>
<accession>A0A8D8PQX7</accession>
<name>A0A8D8PQX7_9HEMI</name>